<feature type="region of interest" description="Disordered" evidence="1">
    <location>
        <begin position="1"/>
        <end position="32"/>
    </location>
</feature>
<dbReference type="EMBL" id="CH476595">
    <property type="protein sequence ID" value="EAU37888.1"/>
    <property type="molecule type" value="Genomic_DNA"/>
</dbReference>
<feature type="compositionally biased region" description="Basic and acidic residues" evidence="1">
    <location>
        <begin position="7"/>
        <end position="27"/>
    </location>
</feature>
<dbReference type="AlphaFoldDB" id="Q0CYV3"/>
<dbReference type="VEuPathDB" id="FungiDB:ATEG_01131"/>
<proteinExistence type="predicted"/>
<dbReference type="HOGENOM" id="CLU_1864717_0_0_1"/>
<dbReference type="Proteomes" id="UP000007963">
    <property type="component" value="Unassembled WGS sequence"/>
</dbReference>
<dbReference type="RefSeq" id="XP_001208496.1">
    <property type="nucleotide sequence ID" value="XM_001208496.1"/>
</dbReference>
<reference evidence="3" key="1">
    <citation type="submission" date="2005-09" db="EMBL/GenBank/DDBJ databases">
        <title>Annotation of the Aspergillus terreus NIH2624 genome.</title>
        <authorList>
            <person name="Birren B.W."/>
            <person name="Lander E.S."/>
            <person name="Galagan J.E."/>
            <person name="Nusbaum C."/>
            <person name="Devon K."/>
            <person name="Henn M."/>
            <person name="Ma L.-J."/>
            <person name="Jaffe D.B."/>
            <person name="Butler J."/>
            <person name="Alvarez P."/>
            <person name="Gnerre S."/>
            <person name="Grabherr M."/>
            <person name="Kleber M."/>
            <person name="Mauceli E.W."/>
            <person name="Brockman W."/>
            <person name="Rounsley S."/>
            <person name="Young S.K."/>
            <person name="LaButti K."/>
            <person name="Pushparaj V."/>
            <person name="DeCaprio D."/>
            <person name="Crawford M."/>
            <person name="Koehrsen M."/>
            <person name="Engels R."/>
            <person name="Montgomery P."/>
            <person name="Pearson M."/>
            <person name="Howarth C."/>
            <person name="Larson L."/>
            <person name="Luoma S."/>
            <person name="White J."/>
            <person name="Alvarado L."/>
            <person name="Kodira C.D."/>
            <person name="Zeng Q."/>
            <person name="Oleary S."/>
            <person name="Yandava C."/>
            <person name="Denning D.W."/>
            <person name="Nierman W.C."/>
            <person name="Milne T."/>
            <person name="Madden K."/>
        </authorList>
    </citation>
    <scope>NUCLEOTIDE SEQUENCE [LARGE SCALE GENOMIC DNA]</scope>
    <source>
        <strain evidence="3">NIH 2624 / FGSC A1156</strain>
    </source>
</reference>
<organism evidence="2 3">
    <name type="scientific">Aspergillus terreus (strain NIH 2624 / FGSC A1156)</name>
    <dbReference type="NCBI Taxonomy" id="341663"/>
    <lineage>
        <taxon>Eukaryota</taxon>
        <taxon>Fungi</taxon>
        <taxon>Dikarya</taxon>
        <taxon>Ascomycota</taxon>
        <taxon>Pezizomycotina</taxon>
        <taxon>Eurotiomycetes</taxon>
        <taxon>Eurotiomycetidae</taxon>
        <taxon>Eurotiales</taxon>
        <taxon>Aspergillaceae</taxon>
        <taxon>Aspergillus</taxon>
        <taxon>Aspergillus subgen. Circumdati</taxon>
    </lineage>
</organism>
<dbReference type="GeneID" id="4316061"/>
<evidence type="ECO:0000313" key="2">
    <source>
        <dbReference type="EMBL" id="EAU37888.1"/>
    </source>
</evidence>
<evidence type="ECO:0000256" key="1">
    <source>
        <dbReference type="SAM" id="MobiDB-lite"/>
    </source>
</evidence>
<protein>
    <submittedName>
        <fullName evidence="2">Uncharacterized protein</fullName>
    </submittedName>
</protein>
<name>Q0CYV3_ASPTN</name>
<sequence>MAGRKIFHSEKTPHKSIRGREGARRGDVGAGEGQRFGIKCRRAKKDKSDNLDRIYTIYLQIHLQIYIPEKSKRYKNMTVEKKKQCPSYIMVDVTLVSLMYLCRWLRNKESRIIAVELYDLEPTIHHQSGGFGILLPC</sequence>
<accession>Q0CYV3</accession>
<gene>
    <name evidence="2" type="ORF">ATEG_01131</name>
</gene>
<evidence type="ECO:0000313" key="3">
    <source>
        <dbReference type="Proteomes" id="UP000007963"/>
    </source>
</evidence>